<feature type="transmembrane region" description="Helical" evidence="1">
    <location>
        <begin position="360"/>
        <end position="378"/>
    </location>
</feature>
<keyword evidence="1" id="KW-0812">Transmembrane</keyword>
<protein>
    <recommendedName>
        <fullName evidence="2">Alkylated DNA repair protein AlkB homologue 8 N-terminal domain-containing protein</fullName>
    </recommendedName>
</protein>
<dbReference type="AlphaFoldDB" id="A0AAE0R388"/>
<evidence type="ECO:0000256" key="1">
    <source>
        <dbReference type="SAM" id="Phobius"/>
    </source>
</evidence>
<organism evidence="3 4">
    <name type="scientific">Hemibagrus guttatus</name>
    <dbReference type="NCBI Taxonomy" id="175788"/>
    <lineage>
        <taxon>Eukaryota</taxon>
        <taxon>Metazoa</taxon>
        <taxon>Chordata</taxon>
        <taxon>Craniata</taxon>
        <taxon>Vertebrata</taxon>
        <taxon>Euteleostomi</taxon>
        <taxon>Actinopterygii</taxon>
        <taxon>Neopterygii</taxon>
        <taxon>Teleostei</taxon>
        <taxon>Ostariophysi</taxon>
        <taxon>Siluriformes</taxon>
        <taxon>Bagridae</taxon>
        <taxon>Hemibagrus</taxon>
    </lineage>
</organism>
<keyword evidence="4" id="KW-1185">Reference proteome</keyword>
<accession>A0AAE0R388</accession>
<dbReference type="InterPro" id="IPR015095">
    <property type="entry name" value="AlkB_hom8_N"/>
</dbReference>
<name>A0AAE0R388_9TELE</name>
<comment type="caution">
    <text evidence="3">The sequence shown here is derived from an EMBL/GenBank/DDBJ whole genome shotgun (WGS) entry which is preliminary data.</text>
</comment>
<dbReference type="EMBL" id="JAUCMX010000007">
    <property type="protein sequence ID" value="KAK3539829.1"/>
    <property type="molecule type" value="Genomic_DNA"/>
</dbReference>
<evidence type="ECO:0000259" key="2">
    <source>
        <dbReference type="Pfam" id="PF09004"/>
    </source>
</evidence>
<keyword evidence="1" id="KW-1133">Transmembrane helix</keyword>
<dbReference type="PANTHER" id="PTHR47510">
    <property type="entry name" value="REVERSE TRANSCRIPTASE DOMAIN-CONTAINING PROTEIN"/>
    <property type="match status" value="1"/>
</dbReference>
<keyword evidence="1" id="KW-0472">Membrane</keyword>
<evidence type="ECO:0000313" key="3">
    <source>
        <dbReference type="EMBL" id="KAK3539829.1"/>
    </source>
</evidence>
<evidence type="ECO:0000313" key="4">
    <source>
        <dbReference type="Proteomes" id="UP001274896"/>
    </source>
</evidence>
<dbReference type="Proteomes" id="UP001274896">
    <property type="component" value="Unassembled WGS sequence"/>
</dbReference>
<dbReference type="Pfam" id="PF09004">
    <property type="entry name" value="ALKBH8_N"/>
    <property type="match status" value="1"/>
</dbReference>
<dbReference type="GO" id="GO:0008168">
    <property type="term" value="F:methyltransferase activity"/>
    <property type="evidence" value="ECO:0007669"/>
    <property type="project" value="InterPro"/>
</dbReference>
<sequence length="409" mass="46537">MESSMITLSHSVSRRGAKRFRFEISTWDRLRSHYLSSPVCCSDEHPDLLAPAQKVLDQFSVLPVIVICDQANDGRVVRELLQPVLKICEDDVRKVFSKQKTRKAKGPDGVSPACLKACAVQLSSIFTLNFNRSLELCKVPSCFKGSTTIPVPKKPKIIGLNDYRSIDLTSVAMKSFERLVLAYLKDITGPLLDPLQFAYRANRSVDDAVNMGLYYILQHLHKLVTYVRILFVDFCSTFNTIIPDDTTVIGLIQDRDKSAYRQEVEQLAVWCSHNNLQLNTLETVEMIVDFRRNPPALPLITITDSTVAAVESFKFLGTTISQDLKWDIQIDSIVKKSQQRLYFLRQLKKFNLPQVQMTQFYSAVIELVLCSFITVWFGSASKSDLRRVQWTVNTAERIIGVHQPNHQDL</sequence>
<reference evidence="3" key="1">
    <citation type="submission" date="2023-06" db="EMBL/GenBank/DDBJ databases">
        <title>Male Hemibagrus guttatus genome.</title>
        <authorList>
            <person name="Bian C."/>
        </authorList>
    </citation>
    <scope>NUCLEOTIDE SEQUENCE</scope>
    <source>
        <strain evidence="3">Male_cb2023</strain>
        <tissue evidence="3">Muscle</tissue>
    </source>
</reference>
<feature type="domain" description="Alkylated DNA repair protein AlkB homologue 8 N-terminal" evidence="2">
    <location>
        <begin position="326"/>
        <end position="366"/>
    </location>
</feature>
<gene>
    <name evidence="3" type="ORF">QTP70_013344</name>
</gene>
<dbReference type="PANTHER" id="PTHR47510:SF3">
    <property type="entry name" value="ENDO_EXONUCLEASE_PHOSPHATASE DOMAIN-CONTAINING PROTEIN"/>
    <property type="match status" value="1"/>
</dbReference>
<proteinExistence type="predicted"/>
<dbReference type="GO" id="GO:0016706">
    <property type="term" value="F:2-oxoglutarate-dependent dioxygenase activity"/>
    <property type="evidence" value="ECO:0007669"/>
    <property type="project" value="InterPro"/>
</dbReference>